<organism evidence="9 10">
    <name type="scientific">Caerostris darwini</name>
    <dbReference type="NCBI Taxonomy" id="1538125"/>
    <lineage>
        <taxon>Eukaryota</taxon>
        <taxon>Metazoa</taxon>
        <taxon>Ecdysozoa</taxon>
        <taxon>Arthropoda</taxon>
        <taxon>Chelicerata</taxon>
        <taxon>Arachnida</taxon>
        <taxon>Araneae</taxon>
        <taxon>Araneomorphae</taxon>
        <taxon>Entelegynae</taxon>
        <taxon>Araneoidea</taxon>
        <taxon>Araneidae</taxon>
        <taxon>Caerostris</taxon>
    </lineage>
</organism>
<dbReference type="PANTHER" id="PTHR12316:SF17">
    <property type="entry name" value="NINJURIN C, ISOFORM D"/>
    <property type="match status" value="1"/>
</dbReference>
<dbReference type="Proteomes" id="UP001054837">
    <property type="component" value="Unassembled WGS sequence"/>
</dbReference>
<keyword evidence="10" id="KW-1185">Reference proteome</keyword>
<dbReference type="Pfam" id="PF04923">
    <property type="entry name" value="Ninjurin"/>
    <property type="match status" value="1"/>
</dbReference>
<evidence type="ECO:0000313" key="10">
    <source>
        <dbReference type="Proteomes" id="UP001054837"/>
    </source>
</evidence>
<reference evidence="9 10" key="1">
    <citation type="submission" date="2021-06" db="EMBL/GenBank/DDBJ databases">
        <title>Caerostris darwini draft genome.</title>
        <authorList>
            <person name="Kono N."/>
            <person name="Arakawa K."/>
        </authorList>
    </citation>
    <scope>NUCLEOTIDE SEQUENCE [LARGE SCALE GENOMIC DNA]</scope>
</reference>
<feature type="transmembrane region" description="Helical" evidence="8">
    <location>
        <begin position="119"/>
        <end position="140"/>
    </location>
</feature>
<keyword evidence="6 8" id="KW-0472">Membrane</keyword>
<keyword evidence="5 8" id="KW-1133">Transmembrane helix</keyword>
<evidence type="ECO:0000313" key="9">
    <source>
        <dbReference type="EMBL" id="GIY12044.1"/>
    </source>
</evidence>
<comment type="similarity">
    <text evidence="2">Belongs to the ninjurin family.</text>
</comment>
<comment type="subcellular location">
    <subcellularLocation>
        <location evidence="1">Membrane</location>
        <topology evidence="1">Multi-pass membrane protein</topology>
    </subcellularLocation>
</comment>
<evidence type="ECO:0000256" key="6">
    <source>
        <dbReference type="ARBA" id="ARBA00023136"/>
    </source>
</evidence>
<dbReference type="InterPro" id="IPR007007">
    <property type="entry name" value="Ninjurin"/>
</dbReference>
<comment type="caution">
    <text evidence="9">The sequence shown here is derived from an EMBL/GenBank/DDBJ whole genome shotgun (WGS) entry which is preliminary data.</text>
</comment>
<proteinExistence type="inferred from homology"/>
<keyword evidence="4" id="KW-0130">Cell adhesion</keyword>
<dbReference type="PANTHER" id="PTHR12316">
    <property type="entry name" value="NINJURIN-RELATED"/>
    <property type="match status" value="1"/>
</dbReference>
<dbReference type="GO" id="GO:0042246">
    <property type="term" value="P:tissue regeneration"/>
    <property type="evidence" value="ECO:0007669"/>
    <property type="project" value="InterPro"/>
</dbReference>
<evidence type="ECO:0000256" key="2">
    <source>
        <dbReference type="ARBA" id="ARBA00008141"/>
    </source>
</evidence>
<dbReference type="GO" id="GO:0007155">
    <property type="term" value="P:cell adhesion"/>
    <property type="evidence" value="ECO:0007669"/>
    <property type="project" value="UniProtKB-KW"/>
</dbReference>
<protein>
    <submittedName>
        <fullName evidence="9">Uncharacterized protein</fullName>
    </submittedName>
</protein>
<feature type="transmembrane region" description="Helical" evidence="8">
    <location>
        <begin position="160"/>
        <end position="179"/>
    </location>
</feature>
<sequence length="217" mass="24005">MVLGGDSSDQLMALEKHNPSETEVELNMKEMKELFSKQEEKGQEEENDSEQESSSEKRKSAEIKVQISDDSARIAGNHIMTKRITIAGGFLDIALFTTNCEQLKFVLELGDLHIYYNEVLGLLITSLILQLLVGLTMFLLGCQVIHKDGNDAYSNFLNHATMGLVALIAIINIFIGTFGPKGTVMARCLGAFAYPNTGGPIWMSYLNTTRNFMASDD</sequence>
<accession>A0AAV4QT83</accession>
<evidence type="ECO:0000256" key="1">
    <source>
        <dbReference type="ARBA" id="ARBA00004141"/>
    </source>
</evidence>
<dbReference type="GO" id="GO:0016020">
    <property type="term" value="C:membrane"/>
    <property type="evidence" value="ECO:0007669"/>
    <property type="project" value="UniProtKB-SubCell"/>
</dbReference>
<dbReference type="AlphaFoldDB" id="A0AAV4QT83"/>
<evidence type="ECO:0000256" key="7">
    <source>
        <dbReference type="SAM" id="MobiDB-lite"/>
    </source>
</evidence>
<name>A0AAV4QT83_9ARAC</name>
<evidence type="ECO:0000256" key="8">
    <source>
        <dbReference type="SAM" id="Phobius"/>
    </source>
</evidence>
<feature type="compositionally biased region" description="Basic and acidic residues" evidence="7">
    <location>
        <begin position="14"/>
        <end position="41"/>
    </location>
</feature>
<dbReference type="EMBL" id="BPLQ01004987">
    <property type="protein sequence ID" value="GIY12044.1"/>
    <property type="molecule type" value="Genomic_DNA"/>
</dbReference>
<evidence type="ECO:0000256" key="4">
    <source>
        <dbReference type="ARBA" id="ARBA00022889"/>
    </source>
</evidence>
<evidence type="ECO:0000256" key="3">
    <source>
        <dbReference type="ARBA" id="ARBA00022692"/>
    </source>
</evidence>
<feature type="compositionally biased region" description="Acidic residues" evidence="7">
    <location>
        <begin position="42"/>
        <end position="53"/>
    </location>
</feature>
<gene>
    <name evidence="9" type="ORF">CDAR_449671</name>
</gene>
<evidence type="ECO:0000256" key="5">
    <source>
        <dbReference type="ARBA" id="ARBA00022989"/>
    </source>
</evidence>
<feature type="region of interest" description="Disordered" evidence="7">
    <location>
        <begin position="1"/>
        <end position="63"/>
    </location>
</feature>
<keyword evidence="3 8" id="KW-0812">Transmembrane</keyword>